<gene>
    <name evidence="2" type="ORF">COLO4_31611</name>
</gene>
<reference evidence="3" key="1">
    <citation type="submission" date="2013-09" db="EMBL/GenBank/DDBJ databases">
        <title>Corchorus olitorius genome sequencing.</title>
        <authorList>
            <person name="Alam M."/>
            <person name="Haque M.S."/>
            <person name="Islam M.S."/>
            <person name="Emdad E.M."/>
            <person name="Islam M.M."/>
            <person name="Ahmed B."/>
            <person name="Halim A."/>
            <person name="Hossen Q.M.M."/>
            <person name="Hossain M.Z."/>
            <person name="Ahmed R."/>
            <person name="Khan M.M."/>
            <person name="Islam R."/>
            <person name="Rashid M.M."/>
            <person name="Khan S.A."/>
            <person name="Rahman M.S."/>
            <person name="Alam M."/>
            <person name="Yahiya A.S."/>
            <person name="Khan M.S."/>
            <person name="Azam M.S."/>
            <person name="Haque T."/>
            <person name="Lashkar M.Z.H."/>
            <person name="Akhand A.I."/>
            <person name="Morshed G."/>
            <person name="Roy S."/>
            <person name="Uddin K.S."/>
            <person name="Rabeya T."/>
            <person name="Hossain A.S."/>
            <person name="Chowdhury A."/>
            <person name="Snigdha A.R."/>
            <person name="Mortoza M.S."/>
            <person name="Matin S.A."/>
            <person name="Hoque S.M.E."/>
            <person name="Islam M.K."/>
            <person name="Roy D.K."/>
            <person name="Haider R."/>
            <person name="Moosa M.M."/>
            <person name="Elias S.M."/>
            <person name="Hasan A.M."/>
            <person name="Jahan S."/>
            <person name="Shafiuddin M."/>
            <person name="Mahmood N."/>
            <person name="Shommy N.S."/>
        </authorList>
    </citation>
    <scope>NUCLEOTIDE SEQUENCE [LARGE SCALE GENOMIC DNA]</scope>
    <source>
        <strain evidence="3">cv. O-4</strain>
    </source>
</reference>
<accession>A0A1R3H3U1</accession>
<comment type="caution">
    <text evidence="2">The sequence shown here is derived from an EMBL/GenBank/DDBJ whole genome shotgun (WGS) entry which is preliminary data.</text>
</comment>
<sequence length="469" mass="53422">MEEASEAKRQKTENMEEASEANREKTENIEEASEAKWQKTENMEEASEANREKTENMEEASEAKWQKSENMGSFPLHLGTRQELEATSTQKQIEGDAGTIQLTPVRKGKIDNMDVFRRNCPSFLQPFAPELVVTSTQKYLEQAGGIIRFSPVCRGYILLCLLFNDEESETAQWYTIQFCVGKDNSEHPLGNIKEISNPFMHLKALPVTTQICSVFDIKGNPCCFFPKKVSLISDKGPLTYIPLTLSRRVNPLSGVLGGKIFLMGGSYLHNTEEKWGEFFDLDAMQWKDMPSPPVIRDDDDLFTAPIDEEKKILVGASGQPEILSFNVDDESWELYDIIDNYAQLPITGENVVSCGVLYWVRDYLYAYDLRNRFFCQTTPAEMGLIGEGYDDWFEVSKLHDLGNNNLCLVWQLDDSHSIRVVVFEPFIRINDCGTPYLDVILKGQEDYELRLGPNVAMELQQVMLLKQES</sequence>
<proteinExistence type="predicted"/>
<feature type="region of interest" description="Disordered" evidence="1">
    <location>
        <begin position="1"/>
        <end position="74"/>
    </location>
</feature>
<evidence type="ECO:0000313" key="3">
    <source>
        <dbReference type="Proteomes" id="UP000187203"/>
    </source>
</evidence>
<organism evidence="2 3">
    <name type="scientific">Corchorus olitorius</name>
    <dbReference type="NCBI Taxonomy" id="93759"/>
    <lineage>
        <taxon>Eukaryota</taxon>
        <taxon>Viridiplantae</taxon>
        <taxon>Streptophyta</taxon>
        <taxon>Embryophyta</taxon>
        <taxon>Tracheophyta</taxon>
        <taxon>Spermatophyta</taxon>
        <taxon>Magnoliopsida</taxon>
        <taxon>eudicotyledons</taxon>
        <taxon>Gunneridae</taxon>
        <taxon>Pentapetalae</taxon>
        <taxon>rosids</taxon>
        <taxon>malvids</taxon>
        <taxon>Malvales</taxon>
        <taxon>Malvaceae</taxon>
        <taxon>Grewioideae</taxon>
        <taxon>Apeibeae</taxon>
        <taxon>Corchorus</taxon>
    </lineage>
</organism>
<dbReference type="OrthoDB" id="10292004at2759"/>
<feature type="compositionally biased region" description="Basic and acidic residues" evidence="1">
    <location>
        <begin position="1"/>
        <end position="67"/>
    </location>
</feature>
<dbReference type="Proteomes" id="UP000187203">
    <property type="component" value="Unassembled WGS sequence"/>
</dbReference>
<protein>
    <submittedName>
        <fullName evidence="2">Galactose oxidase, beta-propeller</fullName>
    </submittedName>
</protein>
<dbReference type="SUPFAM" id="SSF117281">
    <property type="entry name" value="Kelch motif"/>
    <property type="match status" value="1"/>
</dbReference>
<evidence type="ECO:0000256" key="1">
    <source>
        <dbReference type="SAM" id="MobiDB-lite"/>
    </source>
</evidence>
<keyword evidence="3" id="KW-1185">Reference proteome</keyword>
<dbReference type="AlphaFoldDB" id="A0A1R3H3U1"/>
<dbReference type="EMBL" id="AWUE01020863">
    <property type="protein sequence ID" value="OMO65007.1"/>
    <property type="molecule type" value="Genomic_DNA"/>
</dbReference>
<name>A0A1R3H3U1_9ROSI</name>
<dbReference type="InterPro" id="IPR015915">
    <property type="entry name" value="Kelch-typ_b-propeller"/>
</dbReference>
<evidence type="ECO:0000313" key="2">
    <source>
        <dbReference type="EMBL" id="OMO65007.1"/>
    </source>
</evidence>